<dbReference type="Gene3D" id="1.10.20.10">
    <property type="entry name" value="Histone, subunit A"/>
    <property type="match status" value="1"/>
</dbReference>
<sequence length="63" mass="7165">AWIFAAFAKVFVGEIVTRGAPSTSSRNRPASPDHIRKAYRTYQQEIDNVSAANRVQARRLYVR</sequence>
<proteinExistence type="predicted"/>
<accession>A0AA38U3W4</accession>
<gene>
    <name evidence="2" type="ORF">F5878DRAFT_548956</name>
</gene>
<feature type="domain" description="TAFII28-like protein" evidence="1">
    <location>
        <begin position="3"/>
        <end position="40"/>
    </location>
</feature>
<protein>
    <recommendedName>
        <fullName evidence="1">TAFII28-like protein domain-containing protein</fullName>
    </recommendedName>
</protein>
<dbReference type="SUPFAM" id="SSF47113">
    <property type="entry name" value="Histone-fold"/>
    <property type="match status" value="1"/>
</dbReference>
<organism evidence="2 3">
    <name type="scientific">Lentinula raphanica</name>
    <dbReference type="NCBI Taxonomy" id="153919"/>
    <lineage>
        <taxon>Eukaryota</taxon>
        <taxon>Fungi</taxon>
        <taxon>Dikarya</taxon>
        <taxon>Basidiomycota</taxon>
        <taxon>Agaricomycotina</taxon>
        <taxon>Agaricomycetes</taxon>
        <taxon>Agaricomycetidae</taxon>
        <taxon>Agaricales</taxon>
        <taxon>Marasmiineae</taxon>
        <taxon>Omphalotaceae</taxon>
        <taxon>Lentinula</taxon>
    </lineage>
</organism>
<evidence type="ECO:0000259" key="1">
    <source>
        <dbReference type="Pfam" id="PF04719"/>
    </source>
</evidence>
<dbReference type="AlphaFoldDB" id="A0AA38U3W4"/>
<dbReference type="GO" id="GO:0046982">
    <property type="term" value="F:protein heterodimerization activity"/>
    <property type="evidence" value="ECO:0007669"/>
    <property type="project" value="InterPro"/>
</dbReference>
<keyword evidence="3" id="KW-1185">Reference proteome</keyword>
<dbReference type="EMBL" id="MU807182">
    <property type="protein sequence ID" value="KAJ3831882.1"/>
    <property type="molecule type" value="Genomic_DNA"/>
</dbReference>
<evidence type="ECO:0000313" key="3">
    <source>
        <dbReference type="Proteomes" id="UP001163846"/>
    </source>
</evidence>
<dbReference type="InterPro" id="IPR009072">
    <property type="entry name" value="Histone-fold"/>
</dbReference>
<dbReference type="Pfam" id="PF04719">
    <property type="entry name" value="TAFII28"/>
    <property type="match status" value="1"/>
</dbReference>
<dbReference type="GO" id="GO:0005634">
    <property type="term" value="C:nucleus"/>
    <property type="evidence" value="ECO:0007669"/>
    <property type="project" value="InterPro"/>
</dbReference>
<reference evidence="2" key="1">
    <citation type="submission" date="2022-08" db="EMBL/GenBank/DDBJ databases">
        <authorList>
            <consortium name="DOE Joint Genome Institute"/>
            <person name="Min B."/>
            <person name="Riley R."/>
            <person name="Sierra-Patev S."/>
            <person name="Naranjo-Ortiz M."/>
            <person name="Looney B."/>
            <person name="Konkel Z."/>
            <person name="Slot J.C."/>
            <person name="Sakamoto Y."/>
            <person name="Steenwyk J.L."/>
            <person name="Rokas A."/>
            <person name="Carro J."/>
            <person name="Camarero S."/>
            <person name="Ferreira P."/>
            <person name="Molpeceres G."/>
            <person name="Ruiz-Duenas F.J."/>
            <person name="Serrano A."/>
            <person name="Henrissat B."/>
            <person name="Drula E."/>
            <person name="Hughes K.W."/>
            <person name="Mata J.L."/>
            <person name="Ishikawa N.K."/>
            <person name="Vargas-Isla R."/>
            <person name="Ushijima S."/>
            <person name="Smith C.A."/>
            <person name="Ahrendt S."/>
            <person name="Andreopoulos W."/>
            <person name="He G."/>
            <person name="Labutti K."/>
            <person name="Lipzen A."/>
            <person name="Ng V."/>
            <person name="Sandor L."/>
            <person name="Barry K."/>
            <person name="Martinez A.T."/>
            <person name="Xiao Y."/>
            <person name="Gibbons J.G."/>
            <person name="Terashima K."/>
            <person name="Hibbett D.S."/>
            <person name="Grigoriev I.V."/>
        </authorList>
    </citation>
    <scope>NUCLEOTIDE SEQUENCE</scope>
    <source>
        <strain evidence="2">TFB9207</strain>
    </source>
</reference>
<evidence type="ECO:0000313" key="2">
    <source>
        <dbReference type="EMBL" id="KAJ3831882.1"/>
    </source>
</evidence>
<comment type="caution">
    <text evidence="2">The sequence shown here is derived from an EMBL/GenBank/DDBJ whole genome shotgun (WGS) entry which is preliminary data.</text>
</comment>
<dbReference type="GO" id="GO:0006367">
    <property type="term" value="P:transcription initiation at RNA polymerase II promoter"/>
    <property type="evidence" value="ECO:0007669"/>
    <property type="project" value="InterPro"/>
</dbReference>
<dbReference type="InterPro" id="IPR006809">
    <property type="entry name" value="TAFII28_dom"/>
</dbReference>
<dbReference type="Proteomes" id="UP001163846">
    <property type="component" value="Unassembled WGS sequence"/>
</dbReference>
<feature type="non-terminal residue" evidence="2">
    <location>
        <position position="1"/>
    </location>
</feature>
<name>A0AA38U3W4_9AGAR</name>